<keyword evidence="5" id="KW-0378">Hydrolase</keyword>
<dbReference type="PANTHER" id="PTHR12419">
    <property type="entry name" value="OTU DOMAIN CONTAINING PROTEIN"/>
    <property type="match status" value="1"/>
</dbReference>
<dbReference type="Gene3D" id="3.90.70.80">
    <property type="match status" value="1"/>
</dbReference>
<gene>
    <name evidence="9" type="ORF">LSTR_LSTR012262</name>
</gene>
<dbReference type="SUPFAM" id="SSF54001">
    <property type="entry name" value="Cysteine proteinases"/>
    <property type="match status" value="1"/>
</dbReference>
<feature type="domain" description="OTU" evidence="8">
    <location>
        <begin position="157"/>
        <end position="297"/>
    </location>
</feature>
<keyword evidence="4" id="KW-0833">Ubl conjugation pathway</keyword>
<dbReference type="InParanoid" id="A0A482WKS4"/>
<accession>A0A482WKS4</accession>
<keyword evidence="10" id="KW-1185">Reference proteome</keyword>
<evidence type="ECO:0000256" key="5">
    <source>
        <dbReference type="ARBA" id="ARBA00022801"/>
    </source>
</evidence>
<dbReference type="Proteomes" id="UP000291343">
    <property type="component" value="Unassembled WGS sequence"/>
</dbReference>
<evidence type="ECO:0000313" key="9">
    <source>
        <dbReference type="EMBL" id="RZF33920.1"/>
    </source>
</evidence>
<dbReference type="InterPro" id="IPR038765">
    <property type="entry name" value="Papain-like_cys_pep_sf"/>
</dbReference>
<evidence type="ECO:0000313" key="10">
    <source>
        <dbReference type="Proteomes" id="UP000291343"/>
    </source>
</evidence>
<comment type="caution">
    <text evidence="9">The sequence shown here is derived from an EMBL/GenBank/DDBJ whole genome shotgun (WGS) entry which is preliminary data.</text>
</comment>
<evidence type="ECO:0000256" key="2">
    <source>
        <dbReference type="ARBA" id="ARBA00012759"/>
    </source>
</evidence>
<dbReference type="Pfam" id="PF02338">
    <property type="entry name" value="OTU"/>
    <property type="match status" value="1"/>
</dbReference>
<evidence type="ECO:0000256" key="7">
    <source>
        <dbReference type="SAM" id="MobiDB-lite"/>
    </source>
</evidence>
<evidence type="ECO:0000259" key="8">
    <source>
        <dbReference type="PROSITE" id="PS50802"/>
    </source>
</evidence>
<keyword evidence="3" id="KW-0645">Protease</keyword>
<keyword evidence="6" id="KW-0788">Thiol protease</keyword>
<dbReference type="EC" id="3.4.19.12" evidence="2"/>
<proteinExistence type="predicted"/>
<dbReference type="FunFam" id="3.90.70.80:FF:000003">
    <property type="entry name" value="OTU domain-containing protein 6B"/>
    <property type="match status" value="1"/>
</dbReference>
<dbReference type="PROSITE" id="PS50802">
    <property type="entry name" value="OTU"/>
    <property type="match status" value="1"/>
</dbReference>
<dbReference type="EMBL" id="QKKF02033182">
    <property type="protein sequence ID" value="RZF33920.1"/>
    <property type="molecule type" value="Genomic_DNA"/>
</dbReference>
<dbReference type="CDD" id="cd22761">
    <property type="entry name" value="OTU_OTUD6"/>
    <property type="match status" value="1"/>
</dbReference>
<dbReference type="InterPro" id="IPR050704">
    <property type="entry name" value="Peptidase_C85-like"/>
</dbReference>
<evidence type="ECO:0000256" key="4">
    <source>
        <dbReference type="ARBA" id="ARBA00022786"/>
    </source>
</evidence>
<organism evidence="9 10">
    <name type="scientific">Laodelphax striatellus</name>
    <name type="common">Small brown planthopper</name>
    <name type="synonym">Delphax striatella</name>
    <dbReference type="NCBI Taxonomy" id="195883"/>
    <lineage>
        <taxon>Eukaryota</taxon>
        <taxon>Metazoa</taxon>
        <taxon>Ecdysozoa</taxon>
        <taxon>Arthropoda</taxon>
        <taxon>Hexapoda</taxon>
        <taxon>Insecta</taxon>
        <taxon>Pterygota</taxon>
        <taxon>Neoptera</taxon>
        <taxon>Paraneoptera</taxon>
        <taxon>Hemiptera</taxon>
        <taxon>Auchenorrhyncha</taxon>
        <taxon>Fulgoroidea</taxon>
        <taxon>Delphacidae</taxon>
        <taxon>Criomorphinae</taxon>
        <taxon>Laodelphax</taxon>
    </lineage>
</organism>
<comment type="catalytic activity">
    <reaction evidence="1">
        <text>Thiol-dependent hydrolysis of ester, thioester, amide, peptide and isopeptide bonds formed by the C-terminal Gly of ubiquitin (a 76-residue protein attached to proteins as an intracellular targeting signal).</text>
        <dbReference type="EC" id="3.4.19.12"/>
    </reaction>
</comment>
<sequence length="308" mass="35256">MDALVSQDANEEDMSQKHKREKKELQAKIQSLKKSAPKGDKKKKREITEEISRLELEMEKRHDEETAQLCGFNANITNVTDEMNNLSVDGEIADDDLDEVPGLRQHRLTKAQRRRDKKATILKERELRISEQEVQNIHGARNVETETIKKILKQRDLMIYEIPSDGNCLYCAIEHQLKTEEGLGAPGVNELRLMTSKFLRENSVDFLPYLSHPDTGEMLTEVQFEDYCDQVANTPAWGGEVELRALSHLLKCRFEIIQSTGPAIVIGGEYKNGKQIVLTYHRHMYGLGEHYNSVQPYKTEENGTESIS</sequence>
<dbReference type="PANTHER" id="PTHR12419:SF10">
    <property type="entry name" value="DEUBIQUITINASE OTUD6B"/>
    <property type="match status" value="1"/>
</dbReference>
<dbReference type="GO" id="GO:0016579">
    <property type="term" value="P:protein deubiquitination"/>
    <property type="evidence" value="ECO:0007669"/>
    <property type="project" value="TreeGrafter"/>
</dbReference>
<protein>
    <recommendedName>
        <fullName evidence="2">ubiquitinyl hydrolase 1</fullName>
        <ecNumber evidence="2">3.4.19.12</ecNumber>
    </recommendedName>
</protein>
<reference evidence="9 10" key="1">
    <citation type="journal article" date="2017" name="Gigascience">
        <title>Genome sequence of the small brown planthopper, Laodelphax striatellus.</title>
        <authorList>
            <person name="Zhu J."/>
            <person name="Jiang F."/>
            <person name="Wang X."/>
            <person name="Yang P."/>
            <person name="Bao Y."/>
            <person name="Zhao W."/>
            <person name="Wang W."/>
            <person name="Lu H."/>
            <person name="Wang Q."/>
            <person name="Cui N."/>
            <person name="Li J."/>
            <person name="Chen X."/>
            <person name="Luo L."/>
            <person name="Yu J."/>
            <person name="Kang L."/>
            <person name="Cui F."/>
        </authorList>
    </citation>
    <scope>NUCLEOTIDE SEQUENCE [LARGE SCALE GENOMIC DNA]</scope>
    <source>
        <strain evidence="9">Lst14</strain>
    </source>
</reference>
<dbReference type="GO" id="GO:0004843">
    <property type="term" value="F:cysteine-type deubiquitinase activity"/>
    <property type="evidence" value="ECO:0007669"/>
    <property type="project" value="UniProtKB-EC"/>
</dbReference>
<dbReference type="InterPro" id="IPR003323">
    <property type="entry name" value="OTU_dom"/>
</dbReference>
<evidence type="ECO:0000256" key="6">
    <source>
        <dbReference type="ARBA" id="ARBA00022807"/>
    </source>
</evidence>
<dbReference type="GO" id="GO:0006508">
    <property type="term" value="P:proteolysis"/>
    <property type="evidence" value="ECO:0007669"/>
    <property type="project" value="UniProtKB-KW"/>
</dbReference>
<dbReference type="SMR" id="A0A482WKS4"/>
<name>A0A482WKS4_LAOST</name>
<dbReference type="InterPro" id="IPR049772">
    <property type="entry name" value="OTU_OTUD6"/>
</dbReference>
<evidence type="ECO:0000256" key="3">
    <source>
        <dbReference type="ARBA" id="ARBA00022670"/>
    </source>
</evidence>
<dbReference type="OrthoDB" id="415023at2759"/>
<dbReference type="FunCoup" id="A0A482WKS4">
    <property type="interactions" value="218"/>
</dbReference>
<dbReference type="STRING" id="195883.A0A482WKS4"/>
<dbReference type="AlphaFoldDB" id="A0A482WKS4"/>
<feature type="region of interest" description="Disordered" evidence="7">
    <location>
        <begin position="1"/>
        <end position="47"/>
    </location>
</feature>
<evidence type="ECO:0000256" key="1">
    <source>
        <dbReference type="ARBA" id="ARBA00000707"/>
    </source>
</evidence>